<keyword evidence="1" id="KW-1133">Transmembrane helix</keyword>
<dbReference type="AlphaFoldDB" id="A0A5N6BBB2"/>
<sequence length="88" mass="9177">MSALPLIIALALSAVVTVGFVAVLVGIRREDKAMFRGSASGDASARLARHVTGLRVRNGGPTSRIAETRSLLPAPSVPTSPVRRCVAR</sequence>
<organism evidence="2 3">
    <name type="scientific">Microbispora catharanthi</name>
    <dbReference type="NCBI Taxonomy" id="1712871"/>
    <lineage>
        <taxon>Bacteria</taxon>
        <taxon>Bacillati</taxon>
        <taxon>Actinomycetota</taxon>
        <taxon>Actinomycetes</taxon>
        <taxon>Streptosporangiales</taxon>
        <taxon>Streptosporangiaceae</taxon>
        <taxon>Microbispora</taxon>
    </lineage>
</organism>
<comment type="caution">
    <text evidence="2">The sequence shown here is derived from an EMBL/GenBank/DDBJ whole genome shotgun (WGS) entry which is preliminary data.</text>
</comment>
<keyword evidence="3" id="KW-1185">Reference proteome</keyword>
<accession>A0A5N6BBB2</accession>
<dbReference type="EMBL" id="VDMA02000028">
    <property type="protein sequence ID" value="KAB8178347.1"/>
    <property type="molecule type" value="Genomic_DNA"/>
</dbReference>
<keyword evidence="1" id="KW-0812">Transmembrane</keyword>
<evidence type="ECO:0000313" key="3">
    <source>
        <dbReference type="Proteomes" id="UP000313066"/>
    </source>
</evidence>
<reference evidence="2 3" key="1">
    <citation type="submission" date="2019-10" db="EMBL/GenBank/DDBJ databases">
        <title>Nonomuraea sp. nov., isolated from Phyllanthus amarus.</title>
        <authorList>
            <person name="Klykleung N."/>
            <person name="Tanasupawat S."/>
        </authorList>
    </citation>
    <scope>NUCLEOTIDE SEQUENCE [LARGE SCALE GENOMIC DNA]</scope>
    <source>
        <strain evidence="2 3">CR1-09</strain>
    </source>
</reference>
<evidence type="ECO:0000313" key="2">
    <source>
        <dbReference type="EMBL" id="KAB8178347.1"/>
    </source>
</evidence>
<gene>
    <name evidence="2" type="ORF">FH610_036895</name>
</gene>
<proteinExistence type="predicted"/>
<name>A0A5N6BBB2_9ACTN</name>
<protein>
    <submittedName>
        <fullName evidence="2">Uncharacterized protein</fullName>
    </submittedName>
</protein>
<dbReference type="Proteomes" id="UP000313066">
    <property type="component" value="Unassembled WGS sequence"/>
</dbReference>
<feature type="transmembrane region" description="Helical" evidence="1">
    <location>
        <begin position="6"/>
        <end position="27"/>
    </location>
</feature>
<evidence type="ECO:0000256" key="1">
    <source>
        <dbReference type="SAM" id="Phobius"/>
    </source>
</evidence>
<keyword evidence="1" id="KW-0472">Membrane</keyword>